<evidence type="ECO:0008006" key="3">
    <source>
        <dbReference type="Google" id="ProtNLM"/>
    </source>
</evidence>
<organism evidence="2">
    <name type="scientific">Alsobacter sp. KACC 23698</name>
    <dbReference type="NCBI Taxonomy" id="3149229"/>
    <lineage>
        <taxon>Bacteria</taxon>
        <taxon>Pseudomonadati</taxon>
        <taxon>Pseudomonadota</taxon>
        <taxon>Alphaproteobacteria</taxon>
        <taxon>Hyphomicrobiales</taxon>
        <taxon>Alsobacteraceae</taxon>
        <taxon>Alsobacter</taxon>
    </lineage>
</organism>
<dbReference type="AlphaFoldDB" id="A0AAU7JJZ2"/>
<feature type="region of interest" description="Disordered" evidence="1">
    <location>
        <begin position="26"/>
        <end position="129"/>
    </location>
</feature>
<protein>
    <recommendedName>
        <fullName evidence="3">Lectin-like protein BA14k</fullName>
    </recommendedName>
</protein>
<feature type="compositionally biased region" description="Low complexity" evidence="1">
    <location>
        <begin position="88"/>
        <end position="124"/>
    </location>
</feature>
<reference evidence="2" key="1">
    <citation type="submission" date="2024-05" db="EMBL/GenBank/DDBJ databases">
        <authorList>
            <person name="Kim S."/>
            <person name="Heo J."/>
            <person name="Choi H."/>
            <person name="Choi Y."/>
            <person name="Kwon S.-W."/>
            <person name="Kim Y."/>
        </authorList>
    </citation>
    <scope>NUCLEOTIDE SEQUENCE</scope>
    <source>
        <strain evidence="2">KACC 23698</strain>
    </source>
</reference>
<name>A0AAU7JJZ2_9HYPH</name>
<dbReference type="EMBL" id="CP157484">
    <property type="protein sequence ID" value="XBO40497.1"/>
    <property type="molecule type" value="Genomic_DNA"/>
</dbReference>
<sequence>MLRFLLTPLAFGIVLVVGFRALDARAPSAPAPRPQPITAAAPAAAPSANAPDAARSGPRNVLVQPALQTGKPLQLPPAVPTIGPQMSAPTVAARPAPAPEAQPEMASAEIPAPAAEAQTAIAPSGGRGSLGCANYKSYNPQTKTYRGFDGVVKECKSRPEATASN</sequence>
<proteinExistence type="predicted"/>
<accession>A0AAU7JJZ2</accession>
<gene>
    <name evidence="2" type="ORF">ABEG18_06950</name>
</gene>
<evidence type="ECO:0000256" key="1">
    <source>
        <dbReference type="SAM" id="MobiDB-lite"/>
    </source>
</evidence>
<dbReference type="RefSeq" id="WP_406857357.1">
    <property type="nucleotide sequence ID" value="NZ_CP157484.1"/>
</dbReference>
<evidence type="ECO:0000313" key="2">
    <source>
        <dbReference type="EMBL" id="XBO40497.1"/>
    </source>
</evidence>
<feature type="compositionally biased region" description="Low complexity" evidence="1">
    <location>
        <begin position="36"/>
        <end position="54"/>
    </location>
</feature>